<evidence type="ECO:0000313" key="3">
    <source>
        <dbReference type="Proteomes" id="UP000619078"/>
    </source>
</evidence>
<dbReference type="Proteomes" id="UP000619078">
    <property type="component" value="Unassembled WGS sequence"/>
</dbReference>
<dbReference type="AlphaFoldDB" id="A0A926NYY8"/>
<gene>
    <name evidence="2" type="ORF">IDJ76_14160</name>
</gene>
<evidence type="ECO:0000313" key="2">
    <source>
        <dbReference type="EMBL" id="MBD1394249.1"/>
    </source>
</evidence>
<dbReference type="RefSeq" id="WP_191163985.1">
    <property type="nucleotide sequence ID" value="NZ_JACWMX010000005.1"/>
</dbReference>
<evidence type="ECO:0008006" key="4">
    <source>
        <dbReference type="Google" id="ProtNLM"/>
    </source>
</evidence>
<evidence type="ECO:0000256" key="1">
    <source>
        <dbReference type="SAM" id="SignalP"/>
    </source>
</evidence>
<protein>
    <recommendedName>
        <fullName evidence="4">DUF2846 domain-containing protein</fullName>
    </recommendedName>
</protein>
<feature type="signal peptide" evidence="1">
    <location>
        <begin position="1"/>
        <end position="22"/>
    </location>
</feature>
<comment type="caution">
    <text evidence="2">The sequence shown here is derived from an EMBL/GenBank/DDBJ whole genome shotgun (WGS) entry which is preliminary data.</text>
</comment>
<name>A0A926NYY8_9SPHI</name>
<organism evidence="2 3">
    <name type="scientific">Mucilaginibacter glaciei</name>
    <dbReference type="NCBI Taxonomy" id="2772109"/>
    <lineage>
        <taxon>Bacteria</taxon>
        <taxon>Pseudomonadati</taxon>
        <taxon>Bacteroidota</taxon>
        <taxon>Sphingobacteriia</taxon>
        <taxon>Sphingobacteriales</taxon>
        <taxon>Sphingobacteriaceae</taxon>
        <taxon>Mucilaginibacter</taxon>
    </lineage>
</organism>
<feature type="chain" id="PRO_5038079389" description="DUF2846 domain-containing protein" evidence="1">
    <location>
        <begin position="23"/>
        <end position="147"/>
    </location>
</feature>
<reference evidence="2" key="1">
    <citation type="submission" date="2020-09" db="EMBL/GenBank/DDBJ databases">
        <title>Novel species of Mucilaginibacter isolated from a glacier on the Tibetan Plateau.</title>
        <authorList>
            <person name="Liu Q."/>
            <person name="Xin Y.-H."/>
        </authorList>
    </citation>
    <scope>NUCLEOTIDE SEQUENCE</scope>
    <source>
        <strain evidence="2">ZB1P21</strain>
    </source>
</reference>
<accession>A0A926NYY8</accession>
<dbReference type="EMBL" id="JACWMX010000005">
    <property type="protein sequence ID" value="MBD1394249.1"/>
    <property type="molecule type" value="Genomic_DNA"/>
</dbReference>
<keyword evidence="3" id="KW-1185">Reference proteome</keyword>
<keyword evidence="1" id="KW-0732">Signal</keyword>
<sequence length="147" mass="16769">MKFKIALIFLSMWSFAATSSYAQKVANYYYGKPGTSTYQGYSFWTKGGRPSSVTFYHGANRDEIKMVYAGKAIYKNQQAFKILFPNKSICYVIPSGYDLKIVNVSLNKKETFKWEYEGPVNGIGTFCAVCTQDEKEAMKLLKMSYLK</sequence>
<proteinExistence type="predicted"/>